<dbReference type="OrthoDB" id="7042322at2759"/>
<comment type="subunit">
    <text evidence="2">Homodimer.</text>
</comment>
<comment type="catalytic activity">
    <reaction evidence="9">
        <text>L-alanine + 2-oxoglutarate = pyruvate + L-glutamate</text>
        <dbReference type="Rhea" id="RHEA:19453"/>
        <dbReference type="ChEBI" id="CHEBI:15361"/>
        <dbReference type="ChEBI" id="CHEBI:16810"/>
        <dbReference type="ChEBI" id="CHEBI:29985"/>
        <dbReference type="ChEBI" id="CHEBI:57972"/>
        <dbReference type="EC" id="2.6.1.2"/>
    </reaction>
</comment>
<evidence type="ECO:0000256" key="4">
    <source>
        <dbReference type="ARBA" id="ARBA00022679"/>
    </source>
</evidence>
<dbReference type="InterPro" id="IPR015422">
    <property type="entry name" value="PyrdxlP-dep_Trfase_small"/>
</dbReference>
<dbReference type="FunFam" id="3.40.640.10:FF:000236">
    <property type="entry name" value="Alanine aminotransferase 2"/>
    <property type="match status" value="1"/>
</dbReference>
<dbReference type="Pfam" id="PF00155">
    <property type="entry name" value="Aminotran_1_2"/>
    <property type="match status" value="1"/>
</dbReference>
<evidence type="ECO:0000256" key="3">
    <source>
        <dbReference type="ARBA" id="ARBA00022576"/>
    </source>
</evidence>
<dbReference type="FunFam" id="3.90.1150.10:FF:000345">
    <property type="entry name" value="Alanine aminotransferase 2"/>
    <property type="match status" value="1"/>
</dbReference>
<dbReference type="UniPathway" id="UPA00528">
    <property type="reaction ID" value="UER00586"/>
</dbReference>
<evidence type="ECO:0000256" key="5">
    <source>
        <dbReference type="ARBA" id="ARBA00022898"/>
    </source>
</evidence>
<dbReference type="Gene3D" id="3.40.640.10">
    <property type="entry name" value="Type I PLP-dependent aspartate aminotransferase-like (Major domain)"/>
    <property type="match status" value="1"/>
</dbReference>
<proteinExistence type="inferred from homology"/>
<dbReference type="InterPro" id="IPR045088">
    <property type="entry name" value="ALAT1/2-like"/>
</dbReference>
<organism evidence="11 12">
    <name type="scientific">Geotrypetes seraphini</name>
    <name type="common">Gaboon caecilian</name>
    <name type="synonym">Caecilia seraphini</name>
    <dbReference type="NCBI Taxonomy" id="260995"/>
    <lineage>
        <taxon>Eukaryota</taxon>
        <taxon>Metazoa</taxon>
        <taxon>Chordata</taxon>
        <taxon>Craniata</taxon>
        <taxon>Vertebrata</taxon>
        <taxon>Euteleostomi</taxon>
        <taxon>Amphibia</taxon>
        <taxon>Gymnophiona</taxon>
        <taxon>Geotrypetes</taxon>
    </lineage>
</organism>
<dbReference type="InterPro" id="IPR015421">
    <property type="entry name" value="PyrdxlP-dep_Trfase_major"/>
</dbReference>
<evidence type="ECO:0000256" key="6">
    <source>
        <dbReference type="ARBA" id="ARBA00025708"/>
    </source>
</evidence>
<dbReference type="GO" id="GO:0004021">
    <property type="term" value="F:L-alanine:2-oxoglutarate aminotransferase activity"/>
    <property type="evidence" value="ECO:0007669"/>
    <property type="project" value="UniProtKB-EC"/>
</dbReference>
<evidence type="ECO:0000256" key="8">
    <source>
        <dbReference type="ARBA" id="ARBA00026106"/>
    </source>
</evidence>
<sequence length="482" mass="54060">MQSRKKVMSLESMNPMVKETKLPIADHLAQRAEELQQDLKQGGKGRPYSEIMKCHTGDICSMGQKPNTFIQQVAAICAYPELLKSASMPEDVKQRAQGILQGVDGFSIGGYNLRYIDYSVPEKIAKFIERRDGGIPSNPRNIIGCHGVNLCIMNVMDLVTTKEPLKTGVLVPVPHCPVYTNALVLADAIKVPYQLDEGNDWALNLQELRQALQEGRKHCNPKILCIINPSNPTGQVQSRKCIEDVIRFAAEEGLLLFADEVLQDLVFGAGYNFHSFKKVLFEMGPKYSSTVQLISCFSFSQGFIGENGLSAGYIEYVNIDPLVMDCTVNKVTSGHPSVLGQIVVDILMTPPLPKDPSYHSFMEEKQRAKEFLAENARLTEEMFRQIPGIYCSPIRGSMYAFPRIDIPEKAVRQAQEQGMEPDVFFCYKLLEETGVFLAAGSTFGQDEGTYHFRLTLLPPKEKLKSVLQSIRDFQKKFFEEYS</sequence>
<keyword evidence="3" id="KW-0032">Aminotransferase</keyword>
<evidence type="ECO:0000313" key="11">
    <source>
        <dbReference type="Proteomes" id="UP000515159"/>
    </source>
</evidence>
<comment type="cofactor">
    <cofactor evidence="1">
        <name>pyridoxal 5'-phosphate</name>
        <dbReference type="ChEBI" id="CHEBI:597326"/>
    </cofactor>
</comment>
<dbReference type="SUPFAM" id="SSF53383">
    <property type="entry name" value="PLP-dependent transferases"/>
    <property type="match status" value="1"/>
</dbReference>
<evidence type="ECO:0000259" key="10">
    <source>
        <dbReference type="Pfam" id="PF00155"/>
    </source>
</evidence>
<dbReference type="Gene3D" id="1.10.287.1970">
    <property type="match status" value="1"/>
</dbReference>
<gene>
    <name evidence="12" type="primary">LOC117355295</name>
</gene>
<evidence type="ECO:0000256" key="7">
    <source>
        <dbReference type="ARBA" id="ARBA00025785"/>
    </source>
</evidence>
<keyword evidence="11" id="KW-1185">Reference proteome</keyword>
<evidence type="ECO:0000256" key="2">
    <source>
        <dbReference type="ARBA" id="ARBA00011738"/>
    </source>
</evidence>
<protein>
    <recommendedName>
        <fullName evidence="8">alanine transaminase</fullName>
        <ecNumber evidence="8">2.6.1.2</ecNumber>
    </recommendedName>
</protein>
<dbReference type="PANTHER" id="PTHR11751:SF469">
    <property type="entry name" value="ALANINE TRANSAMINASE"/>
    <property type="match status" value="1"/>
</dbReference>
<dbReference type="InParanoid" id="A0A6P8QPS2"/>
<dbReference type="GO" id="GO:0042853">
    <property type="term" value="P:L-alanine catabolic process"/>
    <property type="evidence" value="ECO:0007669"/>
    <property type="project" value="UniProtKB-UniPathway"/>
</dbReference>
<feature type="domain" description="Aminotransferase class I/classII large" evidence="10">
    <location>
        <begin position="89"/>
        <end position="470"/>
    </location>
</feature>
<evidence type="ECO:0000313" key="12">
    <source>
        <dbReference type="RefSeq" id="XP_033789498.1"/>
    </source>
</evidence>
<evidence type="ECO:0000256" key="9">
    <source>
        <dbReference type="ARBA" id="ARBA00047412"/>
    </source>
</evidence>
<reference evidence="12" key="1">
    <citation type="submission" date="2025-08" db="UniProtKB">
        <authorList>
            <consortium name="RefSeq"/>
        </authorList>
    </citation>
    <scope>IDENTIFICATION</scope>
</reference>
<dbReference type="Gene3D" id="3.90.1150.10">
    <property type="entry name" value="Aspartate Aminotransferase, domain 1"/>
    <property type="match status" value="1"/>
</dbReference>
<dbReference type="KEGG" id="gsh:117355295"/>
<dbReference type="AlphaFoldDB" id="A0A6P8QPS2"/>
<keyword evidence="5" id="KW-0663">Pyridoxal phosphate</keyword>
<dbReference type="RefSeq" id="XP_033789498.1">
    <property type="nucleotide sequence ID" value="XM_033933607.1"/>
</dbReference>
<evidence type="ECO:0000256" key="1">
    <source>
        <dbReference type="ARBA" id="ARBA00001933"/>
    </source>
</evidence>
<comment type="similarity">
    <text evidence="7">Belongs to the class-I pyridoxal-phosphate-dependent aminotransferase family. Alanine aminotransferase subfamily.</text>
</comment>
<dbReference type="GO" id="GO:0030170">
    <property type="term" value="F:pyridoxal phosphate binding"/>
    <property type="evidence" value="ECO:0007669"/>
    <property type="project" value="InterPro"/>
</dbReference>
<dbReference type="InterPro" id="IPR004839">
    <property type="entry name" value="Aminotransferase_I/II_large"/>
</dbReference>
<name>A0A6P8QPS2_GEOSA</name>
<dbReference type="InterPro" id="IPR015424">
    <property type="entry name" value="PyrdxlP-dep_Trfase"/>
</dbReference>
<dbReference type="PANTHER" id="PTHR11751">
    <property type="entry name" value="ALANINE AMINOTRANSFERASE"/>
    <property type="match status" value="1"/>
</dbReference>
<keyword evidence="4" id="KW-0808">Transferase</keyword>
<dbReference type="EC" id="2.6.1.2" evidence="8"/>
<dbReference type="CDD" id="cd00609">
    <property type="entry name" value="AAT_like"/>
    <property type="match status" value="1"/>
</dbReference>
<dbReference type="Proteomes" id="UP000515159">
    <property type="component" value="Chromosome 2"/>
</dbReference>
<accession>A0A6P8QPS2</accession>
<dbReference type="GeneID" id="117355295"/>
<comment type="pathway">
    <text evidence="6">Amino-acid degradation; L-alanine degradation via transaminase pathway; pyruvate from L-alanine: step 1/1.</text>
</comment>